<accession>A0A9D4PE69</accession>
<sequence length="145" mass="15322">MSSITVFEDPPEPLTIPEPLHILSSTLKKPAPEPPIMAAAAPPIPPPGPSDARHLQSGESLNEAEASAKVIIQDRSQEPKSTDGSHGDLSSPDLGSSAGRDIRVDVNPAFQLKPSNEVTPPAFSLVPDDFNMVSEEQVLPVDIGF</sequence>
<name>A0A9D4PE69_RHISA</name>
<comment type="caution">
    <text evidence="2">The sequence shown here is derived from an EMBL/GenBank/DDBJ whole genome shotgun (WGS) entry which is preliminary data.</text>
</comment>
<organism evidence="2 3">
    <name type="scientific">Rhipicephalus sanguineus</name>
    <name type="common">Brown dog tick</name>
    <name type="synonym">Ixodes sanguineus</name>
    <dbReference type="NCBI Taxonomy" id="34632"/>
    <lineage>
        <taxon>Eukaryota</taxon>
        <taxon>Metazoa</taxon>
        <taxon>Ecdysozoa</taxon>
        <taxon>Arthropoda</taxon>
        <taxon>Chelicerata</taxon>
        <taxon>Arachnida</taxon>
        <taxon>Acari</taxon>
        <taxon>Parasitiformes</taxon>
        <taxon>Ixodida</taxon>
        <taxon>Ixodoidea</taxon>
        <taxon>Ixodidae</taxon>
        <taxon>Rhipicephalinae</taxon>
        <taxon>Rhipicephalus</taxon>
        <taxon>Rhipicephalus</taxon>
    </lineage>
</organism>
<proteinExistence type="predicted"/>
<feature type="compositionally biased region" description="Basic and acidic residues" evidence="1">
    <location>
        <begin position="75"/>
        <end position="86"/>
    </location>
</feature>
<evidence type="ECO:0000313" key="2">
    <source>
        <dbReference type="EMBL" id="KAH7935804.1"/>
    </source>
</evidence>
<dbReference type="AlphaFoldDB" id="A0A9D4PE69"/>
<feature type="region of interest" description="Disordered" evidence="1">
    <location>
        <begin position="1"/>
        <end position="102"/>
    </location>
</feature>
<dbReference type="Proteomes" id="UP000821837">
    <property type="component" value="Unassembled WGS sequence"/>
</dbReference>
<dbReference type="EMBL" id="JABSTV010001255">
    <property type="protein sequence ID" value="KAH7935804.1"/>
    <property type="molecule type" value="Genomic_DNA"/>
</dbReference>
<keyword evidence="3" id="KW-1185">Reference proteome</keyword>
<reference evidence="2" key="1">
    <citation type="journal article" date="2020" name="Cell">
        <title>Large-Scale Comparative Analyses of Tick Genomes Elucidate Their Genetic Diversity and Vector Capacities.</title>
        <authorList>
            <consortium name="Tick Genome and Microbiome Consortium (TIGMIC)"/>
            <person name="Jia N."/>
            <person name="Wang J."/>
            <person name="Shi W."/>
            <person name="Du L."/>
            <person name="Sun Y."/>
            <person name="Zhan W."/>
            <person name="Jiang J.F."/>
            <person name="Wang Q."/>
            <person name="Zhang B."/>
            <person name="Ji P."/>
            <person name="Bell-Sakyi L."/>
            <person name="Cui X.M."/>
            <person name="Yuan T.T."/>
            <person name="Jiang B.G."/>
            <person name="Yang W.F."/>
            <person name="Lam T.T."/>
            <person name="Chang Q.C."/>
            <person name="Ding S.J."/>
            <person name="Wang X.J."/>
            <person name="Zhu J.G."/>
            <person name="Ruan X.D."/>
            <person name="Zhao L."/>
            <person name="Wei J.T."/>
            <person name="Ye R.Z."/>
            <person name="Que T.C."/>
            <person name="Du C.H."/>
            <person name="Zhou Y.H."/>
            <person name="Cheng J.X."/>
            <person name="Dai P.F."/>
            <person name="Guo W.B."/>
            <person name="Han X.H."/>
            <person name="Huang E.J."/>
            <person name="Li L.F."/>
            <person name="Wei W."/>
            <person name="Gao Y.C."/>
            <person name="Liu J.Z."/>
            <person name="Shao H.Z."/>
            <person name="Wang X."/>
            <person name="Wang C.C."/>
            <person name="Yang T.C."/>
            <person name="Huo Q.B."/>
            <person name="Li W."/>
            <person name="Chen H.Y."/>
            <person name="Chen S.E."/>
            <person name="Zhou L.G."/>
            <person name="Ni X.B."/>
            <person name="Tian J.H."/>
            <person name="Sheng Y."/>
            <person name="Liu T."/>
            <person name="Pan Y.S."/>
            <person name="Xia L.Y."/>
            <person name="Li J."/>
            <person name="Zhao F."/>
            <person name="Cao W.C."/>
        </authorList>
    </citation>
    <scope>NUCLEOTIDE SEQUENCE</scope>
    <source>
        <strain evidence="2">Rsan-2018</strain>
    </source>
</reference>
<dbReference type="VEuPathDB" id="VectorBase:RSAN_058121"/>
<evidence type="ECO:0000313" key="3">
    <source>
        <dbReference type="Proteomes" id="UP000821837"/>
    </source>
</evidence>
<protein>
    <submittedName>
        <fullName evidence="2">Uncharacterized protein</fullName>
    </submittedName>
</protein>
<gene>
    <name evidence="2" type="ORF">HPB52_013719</name>
</gene>
<evidence type="ECO:0000256" key="1">
    <source>
        <dbReference type="SAM" id="MobiDB-lite"/>
    </source>
</evidence>
<reference evidence="2" key="2">
    <citation type="submission" date="2021-09" db="EMBL/GenBank/DDBJ databases">
        <authorList>
            <person name="Jia N."/>
            <person name="Wang J."/>
            <person name="Shi W."/>
            <person name="Du L."/>
            <person name="Sun Y."/>
            <person name="Zhan W."/>
            <person name="Jiang J."/>
            <person name="Wang Q."/>
            <person name="Zhang B."/>
            <person name="Ji P."/>
            <person name="Sakyi L.B."/>
            <person name="Cui X."/>
            <person name="Yuan T."/>
            <person name="Jiang B."/>
            <person name="Yang W."/>
            <person name="Lam T.T.-Y."/>
            <person name="Chang Q."/>
            <person name="Ding S."/>
            <person name="Wang X."/>
            <person name="Zhu J."/>
            <person name="Ruan X."/>
            <person name="Zhao L."/>
            <person name="Wei J."/>
            <person name="Que T."/>
            <person name="Du C."/>
            <person name="Cheng J."/>
            <person name="Dai P."/>
            <person name="Han X."/>
            <person name="Huang E."/>
            <person name="Gao Y."/>
            <person name="Liu J."/>
            <person name="Shao H."/>
            <person name="Ye R."/>
            <person name="Li L."/>
            <person name="Wei W."/>
            <person name="Wang X."/>
            <person name="Wang C."/>
            <person name="Huo Q."/>
            <person name="Li W."/>
            <person name="Guo W."/>
            <person name="Chen H."/>
            <person name="Chen S."/>
            <person name="Zhou L."/>
            <person name="Zhou L."/>
            <person name="Ni X."/>
            <person name="Tian J."/>
            <person name="Zhou Y."/>
            <person name="Sheng Y."/>
            <person name="Liu T."/>
            <person name="Pan Y."/>
            <person name="Xia L."/>
            <person name="Li J."/>
            <person name="Zhao F."/>
            <person name="Cao W."/>
        </authorList>
    </citation>
    <scope>NUCLEOTIDE SEQUENCE</scope>
    <source>
        <strain evidence="2">Rsan-2018</strain>
        <tissue evidence="2">Larvae</tissue>
    </source>
</reference>